<reference evidence="1 2" key="1">
    <citation type="journal article" date="2017" name="ISME J.">
        <title>Energy and carbon metabolisms in a deep terrestrial subsurface fluid microbial community.</title>
        <authorList>
            <person name="Momper L."/>
            <person name="Jungbluth S.P."/>
            <person name="Lee M.D."/>
            <person name="Amend J.P."/>
        </authorList>
    </citation>
    <scope>NUCLEOTIDE SEQUENCE [LARGE SCALE GENOMIC DNA]</scope>
    <source>
        <strain evidence="1">SURF_46</strain>
    </source>
</reference>
<accession>A0A3A4ZGR4</accession>
<protein>
    <submittedName>
        <fullName evidence="1">Uncharacterized protein</fullName>
    </submittedName>
</protein>
<dbReference type="EMBL" id="QZJF01000002">
    <property type="protein sequence ID" value="RJR28279.1"/>
    <property type="molecule type" value="Genomic_DNA"/>
</dbReference>
<organism evidence="1 2">
    <name type="scientific">candidate division WWE3 bacterium</name>
    <dbReference type="NCBI Taxonomy" id="2053526"/>
    <lineage>
        <taxon>Bacteria</taxon>
        <taxon>Katanobacteria</taxon>
    </lineage>
</organism>
<gene>
    <name evidence="1" type="ORF">C4561_00250</name>
</gene>
<proteinExistence type="predicted"/>
<dbReference type="Proteomes" id="UP000265540">
    <property type="component" value="Unassembled WGS sequence"/>
</dbReference>
<evidence type="ECO:0000313" key="1">
    <source>
        <dbReference type="EMBL" id="RJR28279.1"/>
    </source>
</evidence>
<comment type="caution">
    <text evidence="1">The sequence shown here is derived from an EMBL/GenBank/DDBJ whole genome shotgun (WGS) entry which is preliminary data.</text>
</comment>
<dbReference type="AlphaFoldDB" id="A0A3A4ZGR4"/>
<sequence length="87" mass="10190">MSRAKIRIRTSSFVYLPGMYPRGPLTMKFLALMGPEANKHRMKLFKTFYNRCYRNGGEAYAEERTLEVLCVIACLTEEEAKCLMRWT</sequence>
<evidence type="ECO:0000313" key="2">
    <source>
        <dbReference type="Proteomes" id="UP000265540"/>
    </source>
</evidence>
<name>A0A3A4ZGR4_UNCKA</name>